<sequence length="600" mass="67542">MPPRRHHTTIIKGSLHILLVLCLGSYSQTTKVEQGSEDTNHHDDRAGGGVHLNLKEGTVMGNYEAGQTQVMSIQRDSRHPKYGSCWINALEAVSTGCKRLTDDEQSRMALTLANCHLAKAGFDTYPCDDTMDIRDCLNPMKGDSISFNAYTEFFTHTQDICFFLQSQVWHQQTEDTVEKLAQSSEDVAVQLEVTGRLQEDMIKQQNESLKNQQEILAQEAKLNQALKSSTNSIHEVFAEMKSSTLEQKALFAETFDRVAQVQRLMLGEFTWFNSVIYFVVVVLLVYMVTATPRTASARFSLFLLLLVNWFIESVMFRIIDSSDQTVFHANTWWCRKIFCCLGLLLLIYRASQYKDYNQINHRILLQIQTHIQQQKISASNNPYMLTQGLIQSSSAASLSIASPLKVPAIQDRVGQTIKSKSTSRHDITGFSSDSDVDTTFNPENLASSESQYSSSSDQSFMTAEPASRKQSIADQQASKTPFRTNSHGLQTDDTGSSAKRKRGRPKGSKNRTSREGTPVPNLSFQSPYNLRHRVLQQSPNPLLDLETTFMFAQQVESMASRHYVIQRKTTPSSGESRSRRSKSPTKSRKGPAFFSSDEEP</sequence>
<dbReference type="PANTHER" id="PTHR33538:SF2">
    <property type="entry name" value="PROTEIN GAMETE EXPRESSED 1"/>
    <property type="match status" value="1"/>
</dbReference>
<dbReference type="EnsemblMetazoa" id="XM_030972086">
    <property type="protein sequence ID" value="XP_030827946"/>
    <property type="gene ID" value="LOC100889163"/>
</dbReference>
<reference evidence="5" key="1">
    <citation type="submission" date="2015-02" db="EMBL/GenBank/DDBJ databases">
        <title>Genome sequencing for Strongylocentrotus purpuratus.</title>
        <authorList>
            <person name="Murali S."/>
            <person name="Liu Y."/>
            <person name="Vee V."/>
            <person name="English A."/>
            <person name="Wang M."/>
            <person name="Skinner E."/>
            <person name="Han Y."/>
            <person name="Muzny D.M."/>
            <person name="Worley K.C."/>
            <person name="Gibbs R.A."/>
        </authorList>
    </citation>
    <scope>NUCLEOTIDE SEQUENCE</scope>
</reference>
<evidence type="ECO:0000256" key="1">
    <source>
        <dbReference type="SAM" id="MobiDB-lite"/>
    </source>
</evidence>
<feature type="compositionally biased region" description="Low complexity" evidence="1">
    <location>
        <begin position="447"/>
        <end position="459"/>
    </location>
</feature>
<keyword evidence="5" id="KW-1185">Reference proteome</keyword>
<dbReference type="InParanoid" id="A0A7M7MY88"/>
<keyword evidence="2" id="KW-1133">Transmembrane helix</keyword>
<feature type="transmembrane region" description="Helical" evidence="2">
    <location>
        <begin position="325"/>
        <end position="348"/>
    </location>
</feature>
<feature type="region of interest" description="Disordered" evidence="1">
    <location>
        <begin position="562"/>
        <end position="600"/>
    </location>
</feature>
<evidence type="ECO:0000256" key="3">
    <source>
        <dbReference type="SAM" id="SignalP"/>
    </source>
</evidence>
<feature type="transmembrane region" description="Helical" evidence="2">
    <location>
        <begin position="301"/>
        <end position="319"/>
    </location>
</feature>
<organism evidence="4 5">
    <name type="scientific">Strongylocentrotus purpuratus</name>
    <name type="common">Purple sea urchin</name>
    <dbReference type="NCBI Taxonomy" id="7668"/>
    <lineage>
        <taxon>Eukaryota</taxon>
        <taxon>Metazoa</taxon>
        <taxon>Echinodermata</taxon>
        <taxon>Eleutherozoa</taxon>
        <taxon>Echinozoa</taxon>
        <taxon>Echinoidea</taxon>
        <taxon>Euechinoidea</taxon>
        <taxon>Echinacea</taxon>
        <taxon>Camarodonta</taxon>
        <taxon>Echinidea</taxon>
        <taxon>Strongylocentrotidae</taxon>
        <taxon>Strongylocentrotus</taxon>
    </lineage>
</organism>
<dbReference type="InterPro" id="IPR040346">
    <property type="entry name" value="GEX1/Brambleberry"/>
</dbReference>
<feature type="chain" id="PRO_5029454708" evidence="3">
    <location>
        <begin position="30"/>
        <end position="600"/>
    </location>
</feature>
<evidence type="ECO:0000256" key="2">
    <source>
        <dbReference type="SAM" id="Phobius"/>
    </source>
</evidence>
<evidence type="ECO:0000313" key="4">
    <source>
        <dbReference type="EnsemblMetazoa" id="XP_030827946"/>
    </source>
</evidence>
<feature type="compositionally biased region" description="Basic residues" evidence="1">
    <location>
        <begin position="579"/>
        <end position="589"/>
    </location>
</feature>
<feature type="signal peptide" evidence="3">
    <location>
        <begin position="1"/>
        <end position="29"/>
    </location>
</feature>
<dbReference type="Proteomes" id="UP000007110">
    <property type="component" value="Unassembled WGS sequence"/>
</dbReference>
<dbReference type="AlphaFoldDB" id="A0A7M7MY88"/>
<name>A0A7M7MY88_STRPU</name>
<dbReference type="GeneID" id="100889163"/>
<feature type="compositionally biased region" description="Polar residues" evidence="1">
    <location>
        <begin position="429"/>
        <end position="446"/>
    </location>
</feature>
<reference evidence="4" key="2">
    <citation type="submission" date="2021-01" db="UniProtKB">
        <authorList>
            <consortium name="EnsemblMetazoa"/>
        </authorList>
    </citation>
    <scope>IDENTIFICATION</scope>
</reference>
<dbReference type="OMA" id="CWINALE"/>
<evidence type="ECO:0000313" key="5">
    <source>
        <dbReference type="Proteomes" id="UP000007110"/>
    </source>
</evidence>
<accession>A0A7M7MY88</accession>
<feature type="region of interest" description="Disordered" evidence="1">
    <location>
        <begin position="416"/>
        <end position="525"/>
    </location>
</feature>
<keyword evidence="2" id="KW-0812">Transmembrane</keyword>
<feature type="compositionally biased region" description="Polar residues" evidence="1">
    <location>
        <begin position="468"/>
        <end position="497"/>
    </location>
</feature>
<keyword evidence="3" id="KW-0732">Signal</keyword>
<protein>
    <submittedName>
        <fullName evidence="4">Uncharacterized protein</fullName>
    </submittedName>
</protein>
<proteinExistence type="predicted"/>
<dbReference type="RefSeq" id="XP_030827946.1">
    <property type="nucleotide sequence ID" value="XM_030972086.1"/>
</dbReference>
<feature type="transmembrane region" description="Helical" evidence="2">
    <location>
        <begin position="269"/>
        <end position="289"/>
    </location>
</feature>
<dbReference type="OrthoDB" id="377549at2759"/>
<feature type="compositionally biased region" description="Basic residues" evidence="1">
    <location>
        <begin position="498"/>
        <end position="511"/>
    </location>
</feature>
<dbReference type="KEGG" id="spu:100889163"/>
<keyword evidence="2" id="KW-0472">Membrane</keyword>
<dbReference type="PANTHER" id="PTHR33538">
    <property type="entry name" value="PROTEIN GAMETE EXPRESSED 1"/>
    <property type="match status" value="1"/>
</dbReference>